<accession>A0A839QX56</accession>
<feature type="region of interest" description="Disordered" evidence="1">
    <location>
        <begin position="43"/>
        <end position="83"/>
    </location>
</feature>
<dbReference type="EMBL" id="JACHVS010000002">
    <property type="protein sequence ID" value="MBB2996571.1"/>
    <property type="molecule type" value="Genomic_DNA"/>
</dbReference>
<evidence type="ECO:0000313" key="3">
    <source>
        <dbReference type="Proteomes" id="UP000523000"/>
    </source>
</evidence>
<keyword evidence="3" id="KW-1185">Reference proteome</keyword>
<sequence length="119" mass="12594">MLGYLAGTVEDIRLLPGEYFLREGNGCVLFVVIEGLVEVTQGGQWRGTGDRDPQGGAVLRRSADDAEPQLPGQRMRGGGGSRDQAGCDCVLHAGGHGNLASMQVLASERPEVETRVFGP</sequence>
<comment type="caution">
    <text evidence="2">The sequence shown here is derived from an EMBL/GenBank/DDBJ whole genome shotgun (WGS) entry which is preliminary data.</text>
</comment>
<evidence type="ECO:0000313" key="2">
    <source>
        <dbReference type="EMBL" id="MBB2996571.1"/>
    </source>
</evidence>
<reference evidence="2 3" key="1">
    <citation type="submission" date="2020-08" db="EMBL/GenBank/DDBJ databases">
        <title>Sequencing the genomes of 1000 actinobacteria strains.</title>
        <authorList>
            <person name="Klenk H.-P."/>
        </authorList>
    </citation>
    <scope>NUCLEOTIDE SEQUENCE [LARGE SCALE GENOMIC DNA]</scope>
    <source>
        <strain evidence="2 3">DSM 22826</strain>
    </source>
</reference>
<evidence type="ECO:0000256" key="1">
    <source>
        <dbReference type="SAM" id="MobiDB-lite"/>
    </source>
</evidence>
<name>A0A839QX56_9MICC</name>
<gene>
    <name evidence="2" type="ORF">E9229_002818</name>
</gene>
<dbReference type="AlphaFoldDB" id="A0A839QX56"/>
<dbReference type="Proteomes" id="UP000523000">
    <property type="component" value="Unassembled WGS sequence"/>
</dbReference>
<dbReference type="RefSeq" id="WP_221184656.1">
    <property type="nucleotide sequence ID" value="NZ_JACHVS010000002.1"/>
</dbReference>
<organism evidence="2 3">
    <name type="scientific">Paeniglutamicibacter cryotolerans</name>
    <dbReference type="NCBI Taxonomy" id="670079"/>
    <lineage>
        <taxon>Bacteria</taxon>
        <taxon>Bacillati</taxon>
        <taxon>Actinomycetota</taxon>
        <taxon>Actinomycetes</taxon>
        <taxon>Micrococcales</taxon>
        <taxon>Micrococcaceae</taxon>
        <taxon>Paeniglutamicibacter</taxon>
    </lineage>
</organism>
<protein>
    <submittedName>
        <fullName evidence="2">Uncharacterized protein</fullName>
    </submittedName>
</protein>
<proteinExistence type="predicted"/>